<evidence type="ECO:0000313" key="2">
    <source>
        <dbReference type="Proteomes" id="UP000288197"/>
    </source>
</evidence>
<dbReference type="InterPro" id="IPR001602">
    <property type="entry name" value="UPF0047_YjbQ-like"/>
</dbReference>
<proteinExistence type="predicted"/>
<evidence type="ECO:0000313" key="1">
    <source>
        <dbReference type="EMBL" id="RSU05613.1"/>
    </source>
</evidence>
<dbReference type="EMBL" id="NGJX01000001">
    <property type="protein sequence ID" value="RSU05613.1"/>
    <property type="molecule type" value="Genomic_DNA"/>
</dbReference>
<dbReference type="OrthoDB" id="9801725at2"/>
<protein>
    <submittedName>
        <fullName evidence="1">Secondary thiamine-phosphate synthase</fullName>
    </submittedName>
</protein>
<accession>A0A369B1A1</accession>
<dbReference type="Proteomes" id="UP000288197">
    <property type="component" value="Unassembled WGS sequence"/>
</dbReference>
<sequence>MKVEHGNLTLTSNGKRVTYHNITDQVREFVASTGIKDGICALSSPHTTCSVIFEEFVHDFDWNGDELLQVDLNKVLETWIPRQLTESDYLYPGPKHVAFLQELGAKDPNYPVDPATVLNADAHIKGSLFGSSETLVIKNGELLIGSVGYLYFIDWDQNRERNRTCNMIVMGL</sequence>
<keyword evidence="2" id="KW-1185">Reference proteome</keyword>
<gene>
    <name evidence="1" type="ORF">CBF32_01040</name>
</gene>
<reference evidence="1 2" key="1">
    <citation type="submission" date="2017-05" db="EMBL/GenBank/DDBJ databases">
        <title>Vagococcus spp. assemblies.</title>
        <authorList>
            <person name="Gulvik C.A."/>
        </authorList>
    </citation>
    <scope>NUCLEOTIDE SEQUENCE [LARGE SCALE GENOMIC DNA]</scope>
    <source>
        <strain evidence="1 2">NCFB 2497</strain>
    </source>
</reference>
<name>A0A369B1A1_9ENTE</name>
<dbReference type="SUPFAM" id="SSF111038">
    <property type="entry name" value="YjbQ-like"/>
    <property type="match status" value="1"/>
</dbReference>
<dbReference type="GeneID" id="63145503"/>
<dbReference type="Pfam" id="PF01894">
    <property type="entry name" value="YjbQ"/>
    <property type="match status" value="1"/>
</dbReference>
<dbReference type="AlphaFoldDB" id="A0A369B1A1"/>
<comment type="caution">
    <text evidence="1">The sequence shown here is derived from an EMBL/GenBank/DDBJ whole genome shotgun (WGS) entry which is preliminary data.</text>
</comment>
<dbReference type="RefSeq" id="WP_114288784.1">
    <property type="nucleotide sequence ID" value="NZ_CP122523.1"/>
</dbReference>
<dbReference type="Gene3D" id="2.60.120.460">
    <property type="entry name" value="YjbQ-like"/>
    <property type="match status" value="1"/>
</dbReference>
<organism evidence="1 2">
    <name type="scientific">Vagococcus fluvialis</name>
    <dbReference type="NCBI Taxonomy" id="2738"/>
    <lineage>
        <taxon>Bacteria</taxon>
        <taxon>Bacillati</taxon>
        <taxon>Bacillota</taxon>
        <taxon>Bacilli</taxon>
        <taxon>Lactobacillales</taxon>
        <taxon>Enterococcaceae</taxon>
        <taxon>Vagococcus</taxon>
    </lineage>
</organism>
<dbReference type="InterPro" id="IPR035917">
    <property type="entry name" value="YjbQ-like_sf"/>
</dbReference>